<feature type="transmembrane region" description="Helical" evidence="7">
    <location>
        <begin position="59"/>
        <end position="79"/>
    </location>
</feature>
<name>A0A263BX33_9BACI</name>
<comment type="subcellular location">
    <subcellularLocation>
        <location evidence="1">Cell membrane</location>
        <topology evidence="1">Multi-pass membrane protein</topology>
    </subcellularLocation>
</comment>
<keyword evidence="6 7" id="KW-0472">Membrane</keyword>
<evidence type="ECO:0000256" key="1">
    <source>
        <dbReference type="ARBA" id="ARBA00004651"/>
    </source>
</evidence>
<dbReference type="PANTHER" id="PTHR34582">
    <property type="entry name" value="UPF0702 TRANSMEMBRANE PROTEIN YCAP"/>
    <property type="match status" value="1"/>
</dbReference>
<keyword evidence="5 7" id="KW-1133">Transmembrane helix</keyword>
<feature type="transmembrane region" description="Helical" evidence="7">
    <location>
        <begin position="35"/>
        <end position="53"/>
    </location>
</feature>
<evidence type="ECO:0000256" key="5">
    <source>
        <dbReference type="ARBA" id="ARBA00022989"/>
    </source>
</evidence>
<dbReference type="AlphaFoldDB" id="A0A263BX33"/>
<feature type="domain" description="YetF C-terminal" evidence="8">
    <location>
        <begin position="82"/>
        <end position="213"/>
    </location>
</feature>
<organism evidence="9 10">
    <name type="scientific">Lottiidibacillus patelloidae</name>
    <dbReference type="NCBI Taxonomy" id="2670334"/>
    <lineage>
        <taxon>Bacteria</taxon>
        <taxon>Bacillati</taxon>
        <taxon>Bacillota</taxon>
        <taxon>Bacilli</taxon>
        <taxon>Bacillales</taxon>
        <taxon>Bacillaceae</taxon>
        <taxon>Lottiidibacillus</taxon>
    </lineage>
</organism>
<keyword evidence="4 7" id="KW-0812">Transmembrane</keyword>
<evidence type="ECO:0000256" key="7">
    <source>
        <dbReference type="SAM" id="Phobius"/>
    </source>
</evidence>
<dbReference type="Gene3D" id="3.30.240.20">
    <property type="entry name" value="bsu07140 like domains"/>
    <property type="match status" value="2"/>
</dbReference>
<dbReference type="Proteomes" id="UP000217083">
    <property type="component" value="Unassembled WGS sequence"/>
</dbReference>
<dbReference type="InterPro" id="IPR023090">
    <property type="entry name" value="UPF0702_alpha/beta_dom_sf"/>
</dbReference>
<evidence type="ECO:0000313" key="9">
    <source>
        <dbReference type="EMBL" id="OZM58122.1"/>
    </source>
</evidence>
<protein>
    <recommendedName>
        <fullName evidence="8">YetF C-terminal domain-containing protein</fullName>
    </recommendedName>
</protein>
<keyword evidence="3" id="KW-1003">Cell membrane</keyword>
<evidence type="ECO:0000259" key="8">
    <source>
        <dbReference type="Pfam" id="PF04239"/>
    </source>
</evidence>
<dbReference type="InterPro" id="IPR007353">
    <property type="entry name" value="DUF421"/>
</dbReference>
<dbReference type="RefSeq" id="WP_094920509.1">
    <property type="nucleotide sequence ID" value="NZ_NPIA01000001.1"/>
</dbReference>
<sequence>MDESIVAIVRAFITFFSLLIYTRMLGKQQIGNLTFFDYINGITIGSIASSVATDLSSKAWVHWIGLTTFVLITFLFQFITLKSHLFAKVIDSEPIVVIQDGKILESNLKKLRVKCDELFMLLRMKGIFDVTTVEFGILEGNGHLSVLVYGEEQPVRRKDLNIEIQKHSLTTTLILNGSIIKKNLVNLKKDEKWLNEQLSKRGITDIEEISFAMILPNGRLYIDKTDDHLTETNSDFDGRV</sequence>
<reference evidence="10" key="1">
    <citation type="submission" date="2017-08" db="EMBL/GenBank/DDBJ databases">
        <authorList>
            <person name="Huang Z."/>
        </authorList>
    </citation>
    <scope>NUCLEOTIDE SEQUENCE [LARGE SCALE GENOMIC DNA]</scope>
    <source>
        <strain evidence="10">SA5d-4</strain>
    </source>
</reference>
<dbReference type="EMBL" id="NPIA01000001">
    <property type="protein sequence ID" value="OZM58122.1"/>
    <property type="molecule type" value="Genomic_DNA"/>
</dbReference>
<evidence type="ECO:0000256" key="2">
    <source>
        <dbReference type="ARBA" id="ARBA00006448"/>
    </source>
</evidence>
<evidence type="ECO:0000256" key="3">
    <source>
        <dbReference type="ARBA" id="ARBA00022475"/>
    </source>
</evidence>
<proteinExistence type="inferred from homology"/>
<evidence type="ECO:0000256" key="6">
    <source>
        <dbReference type="ARBA" id="ARBA00023136"/>
    </source>
</evidence>
<comment type="caution">
    <text evidence="9">The sequence shown here is derived from an EMBL/GenBank/DDBJ whole genome shotgun (WGS) entry which is preliminary data.</text>
</comment>
<dbReference type="PANTHER" id="PTHR34582:SF7">
    <property type="entry name" value="UPF0702 TRANSMEMBRANE PROTEIN YDFS"/>
    <property type="match status" value="1"/>
</dbReference>
<reference evidence="9 10" key="2">
    <citation type="submission" date="2017-09" db="EMBL/GenBank/DDBJ databases">
        <title>Bacillus patelloidae sp. nov., isolated from the intestinal tract of a marine limpet.</title>
        <authorList>
            <person name="Liu R."/>
            <person name="Dong C."/>
            <person name="Shao Z."/>
        </authorList>
    </citation>
    <scope>NUCLEOTIDE SEQUENCE [LARGE SCALE GENOMIC DNA]</scope>
    <source>
        <strain evidence="9 10">SA5d-4</strain>
    </source>
</reference>
<evidence type="ECO:0000256" key="4">
    <source>
        <dbReference type="ARBA" id="ARBA00022692"/>
    </source>
</evidence>
<comment type="similarity">
    <text evidence="2">Belongs to the UPF0702 family.</text>
</comment>
<dbReference type="GO" id="GO:0005886">
    <property type="term" value="C:plasma membrane"/>
    <property type="evidence" value="ECO:0007669"/>
    <property type="project" value="UniProtKB-SubCell"/>
</dbReference>
<gene>
    <name evidence="9" type="ORF">CIB95_00650</name>
</gene>
<feature type="transmembrane region" description="Helical" evidence="7">
    <location>
        <begin position="6"/>
        <end position="23"/>
    </location>
</feature>
<dbReference type="Pfam" id="PF04239">
    <property type="entry name" value="DUF421"/>
    <property type="match status" value="1"/>
</dbReference>
<accession>A0A263BX33</accession>
<evidence type="ECO:0000313" key="10">
    <source>
        <dbReference type="Proteomes" id="UP000217083"/>
    </source>
</evidence>
<keyword evidence="10" id="KW-1185">Reference proteome</keyword>